<gene>
    <name evidence="2" type="ORF">LQ318_11780</name>
</gene>
<dbReference type="PANTHER" id="PTHR43300">
    <property type="entry name" value="ACETYLTRANSFERASE"/>
    <property type="match status" value="1"/>
</dbReference>
<dbReference type="RefSeq" id="WP_265790386.1">
    <property type="nucleotide sequence ID" value="NZ_BAABRS010000003.1"/>
</dbReference>
<dbReference type="InterPro" id="IPR001451">
    <property type="entry name" value="Hexapep"/>
</dbReference>
<dbReference type="Proteomes" id="UP001207337">
    <property type="component" value="Unassembled WGS sequence"/>
</dbReference>
<evidence type="ECO:0000313" key="2">
    <source>
        <dbReference type="EMBL" id="MCW9713580.1"/>
    </source>
</evidence>
<proteinExistence type="inferred from homology"/>
<dbReference type="CDD" id="cd03358">
    <property type="entry name" value="LbH_WxcM_N_like"/>
    <property type="match status" value="1"/>
</dbReference>
<comment type="caution">
    <text evidence="2">The sequence shown here is derived from an EMBL/GenBank/DDBJ whole genome shotgun (WGS) entry which is preliminary data.</text>
</comment>
<name>A0ABT3Q0E2_9BACT</name>
<keyword evidence="3" id="KW-1185">Reference proteome</keyword>
<dbReference type="SUPFAM" id="SSF51161">
    <property type="entry name" value="Trimeric LpxA-like enzymes"/>
    <property type="match status" value="1"/>
</dbReference>
<dbReference type="Gene3D" id="2.160.10.10">
    <property type="entry name" value="Hexapeptide repeat proteins"/>
    <property type="match status" value="1"/>
</dbReference>
<comment type="similarity">
    <text evidence="1">Belongs to the transferase hexapeptide repeat family.</text>
</comment>
<dbReference type="InterPro" id="IPR050179">
    <property type="entry name" value="Trans_hexapeptide_repeat"/>
</dbReference>
<organism evidence="2 3">
    <name type="scientific">Fodinibius salicampi</name>
    <dbReference type="NCBI Taxonomy" id="1920655"/>
    <lineage>
        <taxon>Bacteria</taxon>
        <taxon>Pseudomonadati</taxon>
        <taxon>Balneolota</taxon>
        <taxon>Balneolia</taxon>
        <taxon>Balneolales</taxon>
        <taxon>Balneolaceae</taxon>
        <taxon>Fodinibius</taxon>
    </lineage>
</organism>
<evidence type="ECO:0000256" key="1">
    <source>
        <dbReference type="ARBA" id="ARBA00007274"/>
    </source>
</evidence>
<protein>
    <submittedName>
        <fullName evidence="2">N-acetyltransferase</fullName>
    </submittedName>
</protein>
<reference evidence="2 3" key="1">
    <citation type="submission" date="2021-11" db="EMBL/GenBank/DDBJ databases">
        <title>Aliifidinibius sp. nov., a new bacterium isolated from saline soil.</title>
        <authorList>
            <person name="Galisteo C."/>
            <person name="De La Haba R."/>
            <person name="Sanchez-Porro C."/>
            <person name="Ventosa A."/>
        </authorList>
    </citation>
    <scope>NUCLEOTIDE SEQUENCE [LARGE SCALE GENOMIC DNA]</scope>
    <source>
        <strain evidence="2 3">KACC 190600</strain>
    </source>
</reference>
<dbReference type="InterPro" id="IPR011004">
    <property type="entry name" value="Trimer_LpxA-like_sf"/>
</dbReference>
<dbReference type="EMBL" id="JAJNDC010000003">
    <property type="protein sequence ID" value="MCW9713580.1"/>
    <property type="molecule type" value="Genomic_DNA"/>
</dbReference>
<accession>A0ABT3Q0E2</accession>
<dbReference type="PANTHER" id="PTHR43300:SF4">
    <property type="entry name" value="ACYL-[ACYL-CARRIER-PROTEIN]--UDP-N-ACETYLGLUCOSAMINE O-ACYLTRANSFERASE"/>
    <property type="match status" value="1"/>
</dbReference>
<sequence>MGRFSKTYYAHPLSDIHTEDIGTDTHIWQYVVVLQNAQIGCKCNISCHVFIENNVRVGDEVTIKSGVQLWDGLRVEDQVFIGPNVTFTNDKNPRSKQYPEDFQQTHIYNHASIGAGAIILGGTEIGPYAMVGAGALVTKNVPARALVVGQPARIVGWVNDDGTKMEERNGFWIDSNKQKWIEDNKKLIKA</sequence>
<dbReference type="Pfam" id="PF00132">
    <property type="entry name" value="Hexapep"/>
    <property type="match status" value="1"/>
</dbReference>
<evidence type="ECO:0000313" key="3">
    <source>
        <dbReference type="Proteomes" id="UP001207337"/>
    </source>
</evidence>